<evidence type="ECO:0000313" key="3">
    <source>
        <dbReference type="Proteomes" id="UP000549457"/>
    </source>
</evidence>
<evidence type="ECO:0000256" key="1">
    <source>
        <dbReference type="SAM" id="Phobius"/>
    </source>
</evidence>
<dbReference type="EMBL" id="JACHFM010000002">
    <property type="protein sequence ID" value="MBB5222449.1"/>
    <property type="molecule type" value="Genomic_DNA"/>
</dbReference>
<accession>A0A840SHG2</accession>
<feature type="transmembrane region" description="Helical" evidence="1">
    <location>
        <begin position="102"/>
        <end position="120"/>
    </location>
</feature>
<feature type="transmembrane region" description="Helical" evidence="1">
    <location>
        <begin position="18"/>
        <end position="37"/>
    </location>
</feature>
<reference evidence="2 3" key="1">
    <citation type="submission" date="2020-08" db="EMBL/GenBank/DDBJ databases">
        <title>Genomic Encyclopedia of Type Strains, Phase IV (KMG-IV): sequencing the most valuable type-strain genomes for metagenomic binning, comparative biology and taxonomic classification.</title>
        <authorList>
            <person name="Goeker M."/>
        </authorList>
    </citation>
    <scope>NUCLEOTIDE SEQUENCE [LARGE SCALE GENOMIC DNA]</scope>
    <source>
        <strain evidence="2 3">DSM 101730</strain>
    </source>
</reference>
<keyword evidence="1" id="KW-1133">Transmembrane helix</keyword>
<keyword evidence="1" id="KW-0472">Membrane</keyword>
<keyword evidence="3" id="KW-1185">Reference proteome</keyword>
<gene>
    <name evidence="2" type="ORF">HNP73_002385</name>
</gene>
<dbReference type="AlphaFoldDB" id="A0A840SHG2"/>
<dbReference type="Proteomes" id="UP000549457">
    <property type="component" value="Unassembled WGS sequence"/>
</dbReference>
<name>A0A840SHG2_9RHOB</name>
<comment type="caution">
    <text evidence="2">The sequence shown here is derived from an EMBL/GenBank/DDBJ whole genome shotgun (WGS) entry which is preliminary data.</text>
</comment>
<feature type="transmembrane region" description="Helical" evidence="1">
    <location>
        <begin position="49"/>
        <end position="69"/>
    </location>
</feature>
<keyword evidence="1" id="KW-0812">Transmembrane</keyword>
<dbReference type="RefSeq" id="WP_184149295.1">
    <property type="nucleotide sequence ID" value="NZ_JACHFM010000002.1"/>
</dbReference>
<proteinExistence type="predicted"/>
<feature type="transmembrane region" description="Helical" evidence="1">
    <location>
        <begin position="76"/>
        <end position="96"/>
    </location>
</feature>
<evidence type="ECO:0000313" key="2">
    <source>
        <dbReference type="EMBL" id="MBB5222449.1"/>
    </source>
</evidence>
<protein>
    <submittedName>
        <fullName evidence="2">Uncharacterized protein</fullName>
    </submittedName>
</protein>
<sequence>MSYAGSNPNRGAHTRTGALILIIVSILAGALTLWRYFTPLSGVEGTSGALLATFGCAMLVLAGGLLHRLEPGGARALFLILSWVGSILTLIALLFLHGWWAAGLLGVGVVAVAVETFNPVRTRRAYA</sequence>
<organism evidence="2 3">
    <name type="scientific">Amaricoccus macauensis</name>
    <dbReference type="NCBI Taxonomy" id="57001"/>
    <lineage>
        <taxon>Bacteria</taxon>
        <taxon>Pseudomonadati</taxon>
        <taxon>Pseudomonadota</taxon>
        <taxon>Alphaproteobacteria</taxon>
        <taxon>Rhodobacterales</taxon>
        <taxon>Paracoccaceae</taxon>
        <taxon>Amaricoccus</taxon>
    </lineage>
</organism>